<dbReference type="PANTHER" id="PTHR24095:SF14">
    <property type="entry name" value="ACETYL-COENZYME A SYNTHETASE 1"/>
    <property type="match status" value="1"/>
</dbReference>
<accession>A0ABP7KGH2</accession>
<name>A0ABP7KGH2_9MICO</name>
<dbReference type="Pfam" id="PF13193">
    <property type="entry name" value="AMP-binding_C"/>
    <property type="match status" value="2"/>
</dbReference>
<organism evidence="9 10">
    <name type="scientific">Leifsonia kafniensis</name>
    <dbReference type="NCBI Taxonomy" id="475957"/>
    <lineage>
        <taxon>Bacteria</taxon>
        <taxon>Bacillati</taxon>
        <taxon>Actinomycetota</taxon>
        <taxon>Actinomycetes</taxon>
        <taxon>Micrococcales</taxon>
        <taxon>Microbacteriaceae</taxon>
        <taxon>Leifsonia</taxon>
    </lineage>
</organism>
<evidence type="ECO:0000313" key="10">
    <source>
        <dbReference type="Proteomes" id="UP001501803"/>
    </source>
</evidence>
<dbReference type="RefSeq" id="WP_345065435.1">
    <property type="nucleotide sequence ID" value="NZ_BAABCN010000004.1"/>
</dbReference>
<evidence type="ECO:0000256" key="6">
    <source>
        <dbReference type="SAM" id="MobiDB-lite"/>
    </source>
</evidence>
<dbReference type="InterPro" id="IPR045851">
    <property type="entry name" value="AMP-bd_C_sf"/>
</dbReference>
<dbReference type="Proteomes" id="UP001501803">
    <property type="component" value="Unassembled WGS sequence"/>
</dbReference>
<dbReference type="InterPro" id="IPR025110">
    <property type="entry name" value="AMP-bd_C"/>
</dbReference>
<dbReference type="SUPFAM" id="SSF56801">
    <property type="entry name" value="Acetyl-CoA synthetase-like"/>
    <property type="match status" value="1"/>
</dbReference>
<gene>
    <name evidence="9" type="primary">acs_2</name>
    <name evidence="9" type="ORF">GCM10022381_19100</name>
</gene>
<dbReference type="PANTHER" id="PTHR24095">
    <property type="entry name" value="ACETYL-COENZYME A SYNTHETASE"/>
    <property type="match status" value="1"/>
</dbReference>
<dbReference type="GO" id="GO:0016874">
    <property type="term" value="F:ligase activity"/>
    <property type="evidence" value="ECO:0007669"/>
    <property type="project" value="UniProtKB-KW"/>
</dbReference>
<feature type="domain" description="AMP-binding enzyme C-terminal" evidence="8">
    <location>
        <begin position="614"/>
        <end position="650"/>
    </location>
</feature>
<dbReference type="EC" id="6.2.1.1" evidence="1"/>
<evidence type="ECO:0000256" key="5">
    <source>
        <dbReference type="ARBA" id="ARBA00022990"/>
    </source>
</evidence>
<proteinExistence type="predicted"/>
<evidence type="ECO:0000256" key="4">
    <source>
        <dbReference type="ARBA" id="ARBA00022840"/>
    </source>
</evidence>
<feature type="region of interest" description="Disordered" evidence="6">
    <location>
        <begin position="275"/>
        <end position="305"/>
    </location>
</feature>
<comment type="caution">
    <text evidence="9">The sequence shown here is derived from an EMBL/GenBank/DDBJ whole genome shotgun (WGS) entry which is preliminary data.</text>
</comment>
<keyword evidence="5" id="KW-0007">Acetylation</keyword>
<dbReference type="EMBL" id="BAABCN010000004">
    <property type="protein sequence ID" value="GAA3876725.1"/>
    <property type="molecule type" value="Genomic_DNA"/>
</dbReference>
<dbReference type="InterPro" id="IPR042099">
    <property type="entry name" value="ANL_N_sf"/>
</dbReference>
<dbReference type="Gene3D" id="3.40.50.12780">
    <property type="entry name" value="N-terminal domain of ligase-like"/>
    <property type="match status" value="1"/>
</dbReference>
<evidence type="ECO:0000259" key="8">
    <source>
        <dbReference type="Pfam" id="PF13193"/>
    </source>
</evidence>
<dbReference type="InterPro" id="IPR000873">
    <property type="entry name" value="AMP-dep_synth/lig_dom"/>
</dbReference>
<feature type="domain" description="AMP-dependent synthetase/ligase" evidence="7">
    <location>
        <begin position="135"/>
        <end position="556"/>
    </location>
</feature>
<dbReference type="Pfam" id="PF00501">
    <property type="entry name" value="AMP-binding"/>
    <property type="match status" value="1"/>
</dbReference>
<sequence length="772" mass="81661">MPTTSVPESATIENLLTENRRYPADAAFAAQANVDESWWAKADADPVAFWAEQAKRLDWATPWHTDHSWQPALRTDADASVDPSATVGDSTGVSVSAATGDESDAGNDPAALAIPRAEWFAGGTLNVAVNCVDRHVAAGKGEKVAFHFEGEPGDRRTLTYRDLQNEVNRAANALTALGIVQGDRVVLYLPVIPETIIITLAIARLGAVHSLVFGGFSAEALRFRIEDTGAKLLVTTDGQYRRGVAVAVKAAADEAVAGVDSIEHVLVVRRTGAVDSSADSNSDASSDATPAGASADPSASAAASADIPWTPGRDVWWHDVVDSASETHEPEFFDAETPLFIIYTSGTTGKPKGLVHTSGGYLTHASWSHWAIFDAKDDDVHWCTADLAWVTAHSYVHYGPLSNGTTSVIYEGTPNTPHPARHFEIIERYQVTTYYTAPTLIRTFMTWFPDGLPAEHDLSSIRLLGSVGEAINPEAWVWFRENIGAGTAPIVDTWWQSETGAAVMAPLPGVSTLKPGSALRAIPGLTTRVVNDAGEQVPNGSGGYLVIDGTWPGMARTVWGNPERYRDSYWARFAKQGYFFSGDGAKYDDDGDIWLLGRVDDVINVSGHRLSTIEIESALVAHPMVGEAAAVGVNDPTTGQAIAVFVIPTDAAASVLVDGSAGGSFAGSVGSLAGSLAGSAAGSASAADTGALSVAQNDALATLLRAHVTREIGAIARPRLVFTVPDLPKTRSGKILRRLLADLVDGRPLGDVTSLQDDTVPARIAEIVEASR</sequence>
<reference evidence="10" key="1">
    <citation type="journal article" date="2019" name="Int. J. Syst. Evol. Microbiol.">
        <title>The Global Catalogue of Microorganisms (GCM) 10K type strain sequencing project: providing services to taxonomists for standard genome sequencing and annotation.</title>
        <authorList>
            <consortium name="The Broad Institute Genomics Platform"/>
            <consortium name="The Broad Institute Genome Sequencing Center for Infectious Disease"/>
            <person name="Wu L."/>
            <person name="Ma J."/>
        </authorList>
    </citation>
    <scope>NUCLEOTIDE SEQUENCE [LARGE SCALE GENOMIC DNA]</scope>
    <source>
        <strain evidence="10">JCM 17021</strain>
    </source>
</reference>
<evidence type="ECO:0000313" key="9">
    <source>
        <dbReference type="EMBL" id="GAA3876725.1"/>
    </source>
</evidence>
<dbReference type="InterPro" id="IPR020845">
    <property type="entry name" value="AMP-binding_CS"/>
</dbReference>
<dbReference type="PROSITE" id="PS00455">
    <property type="entry name" value="AMP_BINDING"/>
    <property type="match status" value="1"/>
</dbReference>
<feature type="domain" description="AMP-binding enzyme C-terminal" evidence="8">
    <location>
        <begin position="699"/>
        <end position="734"/>
    </location>
</feature>
<evidence type="ECO:0000259" key="7">
    <source>
        <dbReference type="Pfam" id="PF00501"/>
    </source>
</evidence>
<feature type="region of interest" description="Disordered" evidence="6">
    <location>
        <begin position="78"/>
        <end position="108"/>
    </location>
</feature>
<dbReference type="Gene3D" id="3.30.300.30">
    <property type="match status" value="1"/>
</dbReference>
<keyword evidence="10" id="KW-1185">Reference proteome</keyword>
<keyword evidence="3" id="KW-0547">Nucleotide-binding</keyword>
<feature type="compositionally biased region" description="Polar residues" evidence="6">
    <location>
        <begin position="87"/>
        <end position="97"/>
    </location>
</feature>
<keyword evidence="2 9" id="KW-0436">Ligase</keyword>
<evidence type="ECO:0000256" key="3">
    <source>
        <dbReference type="ARBA" id="ARBA00022741"/>
    </source>
</evidence>
<evidence type="ECO:0000256" key="1">
    <source>
        <dbReference type="ARBA" id="ARBA00013275"/>
    </source>
</evidence>
<evidence type="ECO:0000256" key="2">
    <source>
        <dbReference type="ARBA" id="ARBA00022598"/>
    </source>
</evidence>
<protein>
    <recommendedName>
        <fullName evidence="1">acetate--CoA ligase</fullName>
        <ecNumber evidence="1">6.2.1.1</ecNumber>
    </recommendedName>
</protein>
<keyword evidence="4" id="KW-0067">ATP-binding</keyword>